<evidence type="ECO:0000259" key="1">
    <source>
        <dbReference type="SMART" id="SM00507"/>
    </source>
</evidence>
<dbReference type="GO" id="GO:0003676">
    <property type="term" value="F:nucleic acid binding"/>
    <property type="evidence" value="ECO:0007669"/>
    <property type="project" value="InterPro"/>
</dbReference>
<dbReference type="CDD" id="cd00085">
    <property type="entry name" value="HNHc"/>
    <property type="match status" value="1"/>
</dbReference>
<sequence>MTAVKIRTNVYERDRFRCRGCANTATEIHHMIFRSQGGTDEPSNLVALCQPCHQQAHGLRSAKLPAWVLQAMVAYDKYRVCCNIWKLFAIQQNCLTCDNRSATYTCLVHDKEVEQLDGCEDWALRTLSVHS</sequence>
<dbReference type="Pfam" id="PF01844">
    <property type="entry name" value="HNH"/>
    <property type="match status" value="1"/>
</dbReference>
<gene>
    <name evidence="2" type="ORF">LCGC14_1055440</name>
</gene>
<dbReference type="InterPro" id="IPR003615">
    <property type="entry name" value="HNH_nuc"/>
</dbReference>
<dbReference type="Gene3D" id="1.10.30.50">
    <property type="match status" value="1"/>
</dbReference>
<reference evidence="2" key="1">
    <citation type="journal article" date="2015" name="Nature">
        <title>Complex archaea that bridge the gap between prokaryotes and eukaryotes.</title>
        <authorList>
            <person name="Spang A."/>
            <person name="Saw J.H."/>
            <person name="Jorgensen S.L."/>
            <person name="Zaremba-Niedzwiedzka K."/>
            <person name="Martijn J."/>
            <person name="Lind A.E."/>
            <person name="van Eijk R."/>
            <person name="Schleper C."/>
            <person name="Guy L."/>
            <person name="Ettema T.J."/>
        </authorList>
    </citation>
    <scope>NUCLEOTIDE SEQUENCE</scope>
</reference>
<comment type="caution">
    <text evidence="2">The sequence shown here is derived from an EMBL/GenBank/DDBJ whole genome shotgun (WGS) entry which is preliminary data.</text>
</comment>
<evidence type="ECO:0000313" key="2">
    <source>
        <dbReference type="EMBL" id="KKN08567.1"/>
    </source>
</evidence>
<dbReference type="InterPro" id="IPR002711">
    <property type="entry name" value="HNH"/>
</dbReference>
<dbReference type="EMBL" id="LAZR01004440">
    <property type="protein sequence ID" value="KKN08567.1"/>
    <property type="molecule type" value="Genomic_DNA"/>
</dbReference>
<name>A0A0F9N9J1_9ZZZZ</name>
<dbReference type="SMART" id="SM00507">
    <property type="entry name" value="HNHc"/>
    <property type="match status" value="1"/>
</dbReference>
<accession>A0A0F9N9J1</accession>
<dbReference type="GO" id="GO:0008270">
    <property type="term" value="F:zinc ion binding"/>
    <property type="evidence" value="ECO:0007669"/>
    <property type="project" value="InterPro"/>
</dbReference>
<feature type="domain" description="HNH nuclease" evidence="1">
    <location>
        <begin position="5"/>
        <end position="54"/>
    </location>
</feature>
<protein>
    <recommendedName>
        <fullName evidence="1">HNH nuclease domain-containing protein</fullName>
    </recommendedName>
</protein>
<dbReference type="AlphaFoldDB" id="A0A0F9N9J1"/>
<proteinExistence type="predicted"/>
<organism evidence="2">
    <name type="scientific">marine sediment metagenome</name>
    <dbReference type="NCBI Taxonomy" id="412755"/>
    <lineage>
        <taxon>unclassified sequences</taxon>
        <taxon>metagenomes</taxon>
        <taxon>ecological metagenomes</taxon>
    </lineage>
</organism>
<dbReference type="GO" id="GO:0004519">
    <property type="term" value="F:endonuclease activity"/>
    <property type="evidence" value="ECO:0007669"/>
    <property type="project" value="InterPro"/>
</dbReference>